<evidence type="ECO:0000313" key="2">
    <source>
        <dbReference type="Proteomes" id="UP000039865"/>
    </source>
</evidence>
<dbReference type="EMBL" id="CCKQ01002676">
    <property type="protein sequence ID" value="CDW73784.1"/>
    <property type="molecule type" value="Genomic_DNA"/>
</dbReference>
<name>A0A077ZV69_STYLE</name>
<accession>A0A077ZV69</accession>
<gene>
    <name evidence="1" type="primary">Contig14748.g15705</name>
    <name evidence="1" type="ORF">STYLEM_2772</name>
</gene>
<proteinExistence type="predicted"/>
<sequence length="366" mass="42822">MMYEDTSLNSGTRYQQKLKFKKEQINKLQGQILDYQKSNLRKSISATLRIQKQLPQQKFNHLCEDGLLDLDINRYLKIIRDIRRDERFSKIQEMIDKKWLIKLFEDFRKYDRLKILKQEKKRQLQQRQDRLSKLAQPKSPTAKVISFKTGSHGGTLEIPGTPHAHKKSIIIIKIVLMLLNIGLQSKNQISFGGQPQSCPPSPRSNRITMGQQYVVDSMKYANTQSINFCSKENKKLQDQILDLTNKILKKKGLIIKAKRLHLPCLLLNCNKFNSRNKKYQRLITAQQVVKISSLEDQVQQKKKKKAFISQYKEVFFKKIARKPKKHVTNKFLDDNLELDKFSQIGLNESKGQIDNEEEISPYELSS</sequence>
<keyword evidence="2" id="KW-1185">Reference proteome</keyword>
<reference evidence="1 2" key="1">
    <citation type="submission" date="2014-06" db="EMBL/GenBank/DDBJ databases">
        <authorList>
            <person name="Swart Estienne"/>
        </authorList>
    </citation>
    <scope>NUCLEOTIDE SEQUENCE [LARGE SCALE GENOMIC DNA]</scope>
    <source>
        <strain evidence="1 2">130c</strain>
    </source>
</reference>
<dbReference type="Proteomes" id="UP000039865">
    <property type="component" value="Unassembled WGS sequence"/>
</dbReference>
<dbReference type="AlphaFoldDB" id="A0A077ZV69"/>
<protein>
    <submittedName>
        <fullName evidence="1">Uncharacterized protein</fullName>
    </submittedName>
</protein>
<evidence type="ECO:0000313" key="1">
    <source>
        <dbReference type="EMBL" id="CDW73784.1"/>
    </source>
</evidence>
<dbReference type="InParanoid" id="A0A077ZV69"/>
<organism evidence="1 2">
    <name type="scientific">Stylonychia lemnae</name>
    <name type="common">Ciliate</name>
    <dbReference type="NCBI Taxonomy" id="5949"/>
    <lineage>
        <taxon>Eukaryota</taxon>
        <taxon>Sar</taxon>
        <taxon>Alveolata</taxon>
        <taxon>Ciliophora</taxon>
        <taxon>Intramacronucleata</taxon>
        <taxon>Spirotrichea</taxon>
        <taxon>Stichotrichia</taxon>
        <taxon>Sporadotrichida</taxon>
        <taxon>Oxytrichidae</taxon>
        <taxon>Stylonychinae</taxon>
        <taxon>Stylonychia</taxon>
    </lineage>
</organism>